<evidence type="ECO:0000313" key="5">
    <source>
        <dbReference type="EMBL" id="OQV14817.1"/>
    </source>
</evidence>
<dbReference type="OrthoDB" id="5376140at2759"/>
<dbReference type="PANTHER" id="PTHR22812">
    <property type="entry name" value="CHROMOBOX PROTEIN"/>
    <property type="match status" value="1"/>
</dbReference>
<dbReference type="SMART" id="SM00298">
    <property type="entry name" value="CHROMO"/>
    <property type="match status" value="1"/>
</dbReference>
<dbReference type="GO" id="GO:0005634">
    <property type="term" value="C:nucleus"/>
    <property type="evidence" value="ECO:0007669"/>
    <property type="project" value="UniProtKB-SubCell"/>
</dbReference>
<keyword evidence="2" id="KW-0539">Nucleus</keyword>
<evidence type="ECO:0000256" key="2">
    <source>
        <dbReference type="ARBA" id="ARBA00023242"/>
    </source>
</evidence>
<evidence type="ECO:0000256" key="3">
    <source>
        <dbReference type="SAM" id="MobiDB-lite"/>
    </source>
</evidence>
<name>A0A1W0WI09_HYPEX</name>
<dbReference type="InterPro" id="IPR051219">
    <property type="entry name" value="Heterochromatin_chromo-domain"/>
</dbReference>
<dbReference type="SUPFAM" id="SSF54160">
    <property type="entry name" value="Chromo domain-like"/>
    <property type="match status" value="1"/>
</dbReference>
<dbReference type="CDD" id="cd00024">
    <property type="entry name" value="CD_CSD"/>
    <property type="match status" value="1"/>
</dbReference>
<comment type="subcellular location">
    <subcellularLocation>
        <location evidence="1">Nucleus</location>
    </subcellularLocation>
</comment>
<dbReference type="AlphaFoldDB" id="A0A1W0WI09"/>
<feature type="region of interest" description="Disordered" evidence="3">
    <location>
        <begin position="68"/>
        <end position="110"/>
    </location>
</feature>
<feature type="region of interest" description="Disordered" evidence="3">
    <location>
        <begin position="266"/>
        <end position="294"/>
    </location>
</feature>
<feature type="compositionally biased region" description="Basic residues" evidence="3">
    <location>
        <begin position="98"/>
        <end position="110"/>
    </location>
</feature>
<feature type="region of interest" description="Disordered" evidence="3">
    <location>
        <begin position="139"/>
        <end position="164"/>
    </location>
</feature>
<sequence>MAKGEYEVEAIVDHRDITTTKKGTAAGTHRIYRVKWRNYPASANTWEKAENLTNCRAILSAYLKRRGLDQEQSNGGSRPIVFRKVVTSPRKSPAATTPKKKSTGIVKKKSLHVRKPTTAVVAATKTATKGVRDILKPAPRNLRKGSSRTVAPEVDPPRKMEKSKLPKLSADTKVGKKHVVAMPAQREKILRDASVSTITMVGGQIFRLTPVIGRKGKEVEVIVPIPVKRPPKKPAIVAAAAYATRGGAGKGRATGEKKVEAKKAAVSRTLSGIGHTPVKVKQQQPARVTRRSRR</sequence>
<protein>
    <recommendedName>
        <fullName evidence="4">Chromo domain-containing protein</fullName>
    </recommendedName>
</protein>
<dbReference type="PROSITE" id="PS50013">
    <property type="entry name" value="CHROMO_2"/>
    <property type="match status" value="1"/>
</dbReference>
<dbReference type="InterPro" id="IPR000953">
    <property type="entry name" value="Chromo/chromo_shadow_dom"/>
</dbReference>
<evidence type="ECO:0000256" key="1">
    <source>
        <dbReference type="ARBA" id="ARBA00004123"/>
    </source>
</evidence>
<dbReference type="InterPro" id="IPR023780">
    <property type="entry name" value="Chromo_domain"/>
</dbReference>
<proteinExistence type="predicted"/>
<reference evidence="6" key="1">
    <citation type="submission" date="2017-01" db="EMBL/GenBank/DDBJ databases">
        <title>Comparative genomics of anhydrobiosis in the tardigrade Hypsibius dujardini.</title>
        <authorList>
            <person name="Yoshida Y."/>
            <person name="Koutsovoulos G."/>
            <person name="Laetsch D."/>
            <person name="Stevens L."/>
            <person name="Kumar S."/>
            <person name="Horikawa D."/>
            <person name="Ishino K."/>
            <person name="Komine S."/>
            <person name="Tomita M."/>
            <person name="Blaxter M."/>
            <person name="Arakawa K."/>
        </authorList>
    </citation>
    <scope>NUCLEOTIDE SEQUENCE [LARGE SCALE GENOMIC DNA]</scope>
    <source>
        <strain evidence="6">Z151</strain>
    </source>
</reference>
<dbReference type="Pfam" id="PF00385">
    <property type="entry name" value="Chromo"/>
    <property type="match status" value="1"/>
</dbReference>
<dbReference type="InterPro" id="IPR016197">
    <property type="entry name" value="Chromo-like_dom_sf"/>
</dbReference>
<comment type="caution">
    <text evidence="5">The sequence shown here is derived from an EMBL/GenBank/DDBJ whole genome shotgun (WGS) entry which is preliminary data.</text>
</comment>
<accession>A0A1W0WI09</accession>
<dbReference type="Proteomes" id="UP000192578">
    <property type="component" value="Unassembled WGS sequence"/>
</dbReference>
<dbReference type="EMBL" id="MTYJ01000098">
    <property type="protein sequence ID" value="OQV14817.1"/>
    <property type="molecule type" value="Genomic_DNA"/>
</dbReference>
<gene>
    <name evidence="5" type="ORF">BV898_10968</name>
</gene>
<evidence type="ECO:0000313" key="6">
    <source>
        <dbReference type="Proteomes" id="UP000192578"/>
    </source>
</evidence>
<evidence type="ECO:0000259" key="4">
    <source>
        <dbReference type="PROSITE" id="PS50013"/>
    </source>
</evidence>
<keyword evidence="6" id="KW-1185">Reference proteome</keyword>
<organism evidence="5 6">
    <name type="scientific">Hypsibius exemplaris</name>
    <name type="common">Freshwater tardigrade</name>
    <dbReference type="NCBI Taxonomy" id="2072580"/>
    <lineage>
        <taxon>Eukaryota</taxon>
        <taxon>Metazoa</taxon>
        <taxon>Ecdysozoa</taxon>
        <taxon>Tardigrada</taxon>
        <taxon>Eutardigrada</taxon>
        <taxon>Parachela</taxon>
        <taxon>Hypsibioidea</taxon>
        <taxon>Hypsibiidae</taxon>
        <taxon>Hypsibius</taxon>
    </lineage>
</organism>
<feature type="domain" description="Chromo" evidence="4">
    <location>
        <begin position="6"/>
        <end position="74"/>
    </location>
</feature>
<feature type="compositionally biased region" description="Basic and acidic residues" evidence="3">
    <location>
        <begin position="155"/>
        <end position="164"/>
    </location>
</feature>
<dbReference type="Gene3D" id="2.40.50.40">
    <property type="match status" value="1"/>
</dbReference>